<dbReference type="EMBL" id="CP006577">
    <property type="protein sequence ID" value="AIG97164.1"/>
    <property type="molecule type" value="Genomic_DNA"/>
</dbReference>
<dbReference type="PANTHER" id="PTHR30546:SF23">
    <property type="entry name" value="FLAVOPROTEIN-LIKE PROTEIN YCP4-RELATED"/>
    <property type="match status" value="1"/>
</dbReference>
<dbReference type="InterPro" id="IPR010089">
    <property type="entry name" value="Flavoprotein_WrbA-like"/>
</dbReference>
<proteinExistence type="inferred from homology"/>
<dbReference type="PANTHER" id="PTHR30546">
    <property type="entry name" value="FLAVODOXIN-RELATED PROTEIN WRBA-RELATED"/>
    <property type="match status" value="1"/>
</dbReference>
<dbReference type="PROSITE" id="PS50902">
    <property type="entry name" value="FLAVODOXIN_LIKE"/>
    <property type="match status" value="1"/>
</dbReference>
<dbReference type="InterPro" id="IPR029039">
    <property type="entry name" value="Flavoprotein-like_sf"/>
</dbReference>
<dbReference type="RefSeq" id="WP_010877850.1">
    <property type="nucleotide sequence ID" value="NZ_CP006577.1"/>
</dbReference>
<protein>
    <submittedName>
        <fullName evidence="3">NAD(P)H:quinone oxidoreductase, type IV</fullName>
    </submittedName>
</protein>
<dbReference type="AlphaFoldDB" id="A0A075WDC9"/>
<sequence length="191" mass="20913">MARILVIFHSITGNTMKLAKAVADGAREGGAEVAVKRVPETIPAEILEKNPGYVKVREELESFEVARPEELQDYDAIIFGSPTRFGVMSSQMKQFIDMTGRLWMERRLEGKVGAVFTSNEMPHGGKEATLLSMLLPLFAHGMIIVGLPPAKELYRAGSYYGAASTGVPKEDDLQVAKMLGKRVAEVAEKLC</sequence>
<dbReference type="FunFam" id="3.40.50.360:FF:000001">
    <property type="entry name" value="NAD(P)H dehydrogenase (Quinone) FQR1-like"/>
    <property type="match status" value="1"/>
</dbReference>
<dbReference type="GO" id="GO:0003955">
    <property type="term" value="F:NAD(P)H dehydrogenase (quinone) activity"/>
    <property type="evidence" value="ECO:0007669"/>
    <property type="project" value="InterPro"/>
</dbReference>
<dbReference type="NCBIfam" id="NF002999">
    <property type="entry name" value="PRK03767.1"/>
    <property type="match status" value="1"/>
</dbReference>
<dbReference type="InterPro" id="IPR008254">
    <property type="entry name" value="Flavodoxin/NO_synth"/>
</dbReference>
<dbReference type="NCBIfam" id="TIGR01755">
    <property type="entry name" value="flav_wrbA"/>
    <property type="match status" value="1"/>
</dbReference>
<accession>A0A075WDC9</accession>
<evidence type="ECO:0000313" key="4">
    <source>
        <dbReference type="Proteomes" id="UP000028501"/>
    </source>
</evidence>
<dbReference type="GO" id="GO:0009055">
    <property type="term" value="F:electron transfer activity"/>
    <property type="evidence" value="ECO:0007669"/>
    <property type="project" value="InterPro"/>
</dbReference>
<dbReference type="Gene3D" id="3.40.50.360">
    <property type="match status" value="1"/>
</dbReference>
<dbReference type="GeneID" id="24793882"/>
<dbReference type="Proteomes" id="UP000028501">
    <property type="component" value="Chromosome"/>
</dbReference>
<dbReference type="KEGG" id="afg:AFULGI_00003420"/>
<dbReference type="SMR" id="A0A075WDC9"/>
<name>A0A075WDC9_ARCFL</name>
<dbReference type="SUPFAM" id="SSF52218">
    <property type="entry name" value="Flavoproteins"/>
    <property type="match status" value="1"/>
</dbReference>
<dbReference type="Pfam" id="PF00258">
    <property type="entry name" value="Flavodoxin_1"/>
    <property type="match status" value="1"/>
</dbReference>
<dbReference type="InterPro" id="IPR001226">
    <property type="entry name" value="Flavodoxin_CS"/>
</dbReference>
<evidence type="ECO:0000313" key="3">
    <source>
        <dbReference type="EMBL" id="AIG97164.1"/>
    </source>
</evidence>
<dbReference type="GO" id="GO:0016020">
    <property type="term" value="C:membrane"/>
    <property type="evidence" value="ECO:0007669"/>
    <property type="project" value="TreeGrafter"/>
</dbReference>
<comment type="similarity">
    <text evidence="1">Belongs to the WrbA family.</text>
</comment>
<evidence type="ECO:0000256" key="1">
    <source>
        <dbReference type="ARBA" id="ARBA00006961"/>
    </source>
</evidence>
<evidence type="ECO:0000259" key="2">
    <source>
        <dbReference type="PROSITE" id="PS50902"/>
    </source>
</evidence>
<dbReference type="HOGENOM" id="CLU_051402_0_2_2"/>
<organism evidence="3 4">
    <name type="scientific">Archaeoglobus fulgidus DSM 8774</name>
    <dbReference type="NCBI Taxonomy" id="1344584"/>
    <lineage>
        <taxon>Archaea</taxon>
        <taxon>Methanobacteriati</taxon>
        <taxon>Methanobacteriota</taxon>
        <taxon>Archaeoglobi</taxon>
        <taxon>Archaeoglobales</taxon>
        <taxon>Archaeoglobaceae</taxon>
        <taxon>Archaeoglobus</taxon>
    </lineage>
</organism>
<gene>
    <name evidence="3" type="ORF">AFULGI_00003420</name>
</gene>
<reference evidence="3 4" key="1">
    <citation type="submission" date="2013-07" db="EMBL/GenBank/DDBJ databases">
        <title>Genome of Archaeoglobus fulgidus.</title>
        <authorList>
            <person name="Fiebig A."/>
            <person name="Birkeland N.-K."/>
        </authorList>
    </citation>
    <scope>NUCLEOTIDE SEQUENCE [LARGE SCALE GENOMIC DNA]</scope>
    <source>
        <strain evidence="3 4">DSM 8774</strain>
    </source>
</reference>
<feature type="domain" description="Flavodoxin-like" evidence="2">
    <location>
        <begin position="4"/>
        <end position="184"/>
    </location>
</feature>
<dbReference type="GO" id="GO:0010181">
    <property type="term" value="F:FMN binding"/>
    <property type="evidence" value="ECO:0007669"/>
    <property type="project" value="InterPro"/>
</dbReference>
<dbReference type="PROSITE" id="PS00201">
    <property type="entry name" value="FLAVODOXIN"/>
    <property type="match status" value="1"/>
</dbReference>